<dbReference type="EMBL" id="FRCF01000002">
    <property type="protein sequence ID" value="SHL66081.1"/>
    <property type="molecule type" value="Genomic_DNA"/>
</dbReference>
<feature type="domain" description="RNA-binding S4" evidence="2">
    <location>
        <begin position="183"/>
        <end position="240"/>
    </location>
</feature>
<dbReference type="PANTHER" id="PTHR13633:SF3">
    <property type="entry name" value="MITOCHONDRIAL TRANSCRIPTION RESCUE FACTOR 1"/>
    <property type="match status" value="1"/>
</dbReference>
<dbReference type="InterPro" id="IPR002942">
    <property type="entry name" value="S4_RNA-bd"/>
</dbReference>
<dbReference type="Pfam" id="PF17774">
    <property type="entry name" value="YlmH_RBD"/>
    <property type="match status" value="1"/>
</dbReference>
<keyword evidence="4" id="KW-1185">Reference proteome</keyword>
<dbReference type="AlphaFoldDB" id="A0A1M7CFP2"/>
<dbReference type="Gene3D" id="3.30.70.330">
    <property type="match status" value="1"/>
</dbReference>
<dbReference type="Gene3D" id="3.10.290.10">
    <property type="entry name" value="RNA-binding S4 domain"/>
    <property type="match status" value="1"/>
</dbReference>
<evidence type="ECO:0000313" key="4">
    <source>
        <dbReference type="Proteomes" id="UP000184206"/>
    </source>
</evidence>
<protein>
    <submittedName>
        <fullName evidence="3">RNA-binding protein YlmH, contains S4-like domain</fullName>
    </submittedName>
</protein>
<dbReference type="Gene3D" id="3.30.1370.160">
    <property type="match status" value="1"/>
</dbReference>
<proteinExistence type="predicted"/>
<dbReference type="CDD" id="cd00165">
    <property type="entry name" value="S4"/>
    <property type="match status" value="1"/>
</dbReference>
<evidence type="ECO:0000259" key="2">
    <source>
        <dbReference type="SMART" id="SM00363"/>
    </source>
</evidence>
<evidence type="ECO:0000256" key="1">
    <source>
        <dbReference type="PROSITE-ProRule" id="PRU00182"/>
    </source>
</evidence>
<dbReference type="SUPFAM" id="SSF55174">
    <property type="entry name" value="Alpha-L RNA-binding motif"/>
    <property type="match status" value="1"/>
</dbReference>
<accession>A0A1M7CFP2</accession>
<dbReference type="PANTHER" id="PTHR13633">
    <property type="entry name" value="MITOCHONDRIAL TRANSCRIPTION RESCUE FACTOR 1"/>
    <property type="match status" value="1"/>
</dbReference>
<dbReference type="OrthoDB" id="9812787at2"/>
<reference evidence="3 4" key="1">
    <citation type="submission" date="2016-11" db="EMBL/GenBank/DDBJ databases">
        <authorList>
            <person name="Jaros S."/>
            <person name="Januszkiewicz K."/>
            <person name="Wedrychowicz H."/>
        </authorList>
    </citation>
    <scope>NUCLEOTIDE SEQUENCE [LARGE SCALE GENOMIC DNA]</scope>
    <source>
        <strain evidence="3 4">DSM 16010</strain>
    </source>
</reference>
<dbReference type="RefSeq" id="WP_084669924.1">
    <property type="nucleotide sequence ID" value="NZ_FRCF01000002.1"/>
</dbReference>
<dbReference type="Pfam" id="PF01479">
    <property type="entry name" value="S4"/>
    <property type="match status" value="1"/>
</dbReference>
<name>A0A1M7CFP2_9BACL</name>
<gene>
    <name evidence="3" type="ORF">SAMN02745189_00768</name>
</gene>
<dbReference type="PROSITE" id="PS50889">
    <property type="entry name" value="S4"/>
    <property type="match status" value="1"/>
</dbReference>
<organism evidence="3 4">
    <name type="scientific">Lacicoccus alkaliphilus DSM 16010</name>
    <dbReference type="NCBI Taxonomy" id="1123231"/>
    <lineage>
        <taxon>Bacteria</taxon>
        <taxon>Bacillati</taxon>
        <taxon>Bacillota</taxon>
        <taxon>Bacilli</taxon>
        <taxon>Bacillales</taxon>
        <taxon>Salinicoccaceae</taxon>
        <taxon>Lacicoccus</taxon>
    </lineage>
</organism>
<dbReference type="Proteomes" id="UP000184206">
    <property type="component" value="Unassembled WGS sequence"/>
</dbReference>
<sequence>MKEIFQHFRPEEKEKIIKFNSRFEVAERDYYPVLLDFLDPREQNIVESLAGHYPDVGLRFYGGGETCGRERMRAMLIPAMMEVTHDDFEVMVLELEYPEKFVDLSHRNILGAIMNVGLDRSLIGDIVLGETIQFAIARPYHHIFETELTMIKNAPVTLSEVPHEHLKAIIDDGTAETILISSFRLDTVTAEMLKESRAKAKNRIEKMKVKVNHTRVTNPAMVVEEGDVVSVRHFGRFKVTEMLHETKKGKFRVKTKVYKSN</sequence>
<dbReference type="STRING" id="1123231.SAMN02745189_00768"/>
<evidence type="ECO:0000313" key="3">
    <source>
        <dbReference type="EMBL" id="SHL66081.1"/>
    </source>
</evidence>
<keyword evidence="1" id="KW-0694">RNA-binding</keyword>
<dbReference type="InterPro" id="IPR036986">
    <property type="entry name" value="S4_RNA-bd_sf"/>
</dbReference>
<dbReference type="InterPro" id="IPR040591">
    <property type="entry name" value="RqcP2_RBD"/>
</dbReference>
<dbReference type="GO" id="GO:0003723">
    <property type="term" value="F:RNA binding"/>
    <property type="evidence" value="ECO:0007669"/>
    <property type="project" value="UniProtKB-KW"/>
</dbReference>
<dbReference type="SMART" id="SM00363">
    <property type="entry name" value="S4"/>
    <property type="match status" value="1"/>
</dbReference>
<dbReference type="InterPro" id="IPR012677">
    <property type="entry name" value="Nucleotide-bd_a/b_plait_sf"/>
</dbReference>